<dbReference type="EMBL" id="CP002505">
    <property type="protein sequence ID" value="ADW74538.1"/>
    <property type="molecule type" value="Genomic_DNA"/>
</dbReference>
<keyword evidence="1" id="KW-0564">Palmitate</keyword>
<dbReference type="GO" id="GO:0009252">
    <property type="term" value="P:peptidoglycan biosynthetic process"/>
    <property type="evidence" value="ECO:0007669"/>
    <property type="project" value="UniProtKB-UniRule"/>
</dbReference>
<dbReference type="Pfam" id="PF13036">
    <property type="entry name" value="LpoB"/>
    <property type="match status" value="1"/>
</dbReference>
<protein>
    <recommendedName>
        <fullName evidence="1 2">Penicillin-binding protein activator LpoB</fullName>
        <shortName evidence="1">PBP activator LpoB</shortName>
    </recommendedName>
</protein>
<evidence type="ECO:0000256" key="1">
    <source>
        <dbReference type="HAMAP-Rule" id="MF_01889"/>
    </source>
</evidence>
<reference evidence="5 6" key="2">
    <citation type="journal article" date="2012" name="J. Bacteriol.">
        <title>Complete Genome Sequence of Rahnella sp. Strain Y9602, a Gammaproteobacterium Isolate from Metal- and Radionuclide-Contaminated Soil.</title>
        <authorList>
            <person name="Martinez R.J."/>
            <person name="Bruce D."/>
            <person name="Detter C."/>
            <person name="Goodwin L.A."/>
            <person name="Han J."/>
            <person name="Han C.S."/>
            <person name="Held B."/>
            <person name="Land M.L."/>
            <person name="Mikhailova N."/>
            <person name="Nolan M."/>
            <person name="Pennacchio L."/>
            <person name="Pitluck S."/>
            <person name="Tapia R."/>
            <person name="Woyke T."/>
            <person name="Sobecky P.A."/>
        </authorList>
    </citation>
    <scope>NUCLEOTIDE SEQUENCE [LARGE SCALE GENOMIC DNA]</scope>
    <source>
        <strain evidence="5 6">Y9602</strain>
    </source>
</reference>
<evidence type="ECO:0000256" key="4">
    <source>
        <dbReference type="SAM" id="SignalP"/>
    </source>
</evidence>
<sequence length="200" mass="21141" precursor="true">MKKYFLIVAIAALILGGCTLPNQQQNQPQQPEQPQQPQQPLPPVNPPVPEQPQVQPVPQPPKFANIDWTATVEPMLAKMLKSGGVQPGSVLLVDGVKNSTNGSLQMAKATDALRNALANNTTFQVVPAEQLASAKQSLGLSPDDSLASVSKAIGLANIVKAQYVLYSTVSGDVKAPTMSMRLITAPSGEIIWSGRGAVQN</sequence>
<gene>
    <name evidence="1" type="primary">lpoB</name>
    <name evidence="5" type="ordered locus">Rahaq_2943</name>
</gene>
<comment type="subcellular location">
    <subcellularLocation>
        <location evidence="1">Cell outer membrane</location>
        <topology evidence="1">Lipid-anchor</topology>
        <orientation evidence="1">Periplasmic side</orientation>
    </subcellularLocation>
</comment>
<keyword evidence="1" id="KW-0133">Cell shape</keyword>
<keyword evidence="1" id="KW-0573">Peptidoglycan synthesis</keyword>
<dbReference type="InterPro" id="IPR014094">
    <property type="entry name" value="LpoB"/>
</dbReference>
<feature type="signal peptide" evidence="4">
    <location>
        <begin position="1"/>
        <end position="24"/>
    </location>
</feature>
<keyword evidence="1" id="KW-0998">Cell outer membrane</keyword>
<dbReference type="GeneID" id="95416481"/>
<dbReference type="Gene3D" id="3.40.50.10610">
    <property type="entry name" value="ABC-type transport auxiliary lipoprotein component"/>
    <property type="match status" value="1"/>
</dbReference>
<dbReference type="eggNOG" id="COG3417">
    <property type="taxonomic scope" value="Bacteria"/>
</dbReference>
<evidence type="ECO:0000313" key="6">
    <source>
        <dbReference type="Proteomes" id="UP000007257"/>
    </source>
</evidence>
<dbReference type="OrthoDB" id="6466283at2"/>
<accession>A0A0H3FBV5</accession>
<dbReference type="HAMAP" id="MF_01889">
    <property type="entry name" value="LpoB"/>
    <property type="match status" value="1"/>
</dbReference>
<feature type="compositionally biased region" description="Low complexity" evidence="3">
    <location>
        <begin position="23"/>
        <end position="36"/>
    </location>
</feature>
<dbReference type="AlphaFoldDB" id="A0A0H3FBV5"/>
<organism evidence="5 6">
    <name type="scientific">Rahnella sp. (strain Y9602)</name>
    <dbReference type="NCBI Taxonomy" id="2703885"/>
    <lineage>
        <taxon>Bacteria</taxon>
        <taxon>Pseudomonadati</taxon>
        <taxon>Pseudomonadota</taxon>
        <taxon>Gammaproteobacteria</taxon>
        <taxon>Enterobacterales</taxon>
        <taxon>Yersiniaceae</taxon>
        <taxon>Rahnella</taxon>
    </lineage>
</organism>
<dbReference type="GO" id="GO:0030234">
    <property type="term" value="F:enzyme regulator activity"/>
    <property type="evidence" value="ECO:0007669"/>
    <property type="project" value="UniProtKB-UniRule"/>
</dbReference>
<feature type="region of interest" description="Disordered" evidence="3">
    <location>
        <begin position="23"/>
        <end position="62"/>
    </location>
</feature>
<dbReference type="HOGENOM" id="CLU_092328_0_0_6"/>
<keyword evidence="1" id="KW-0472">Membrane</keyword>
<dbReference type="Proteomes" id="UP000007257">
    <property type="component" value="Chromosome"/>
</dbReference>
<comment type="function">
    <text evidence="1">Regulator of peptidoglycan synthesis that is essential for the function of penicillin-binding protein 1B (PBP1b).</text>
</comment>
<evidence type="ECO:0000256" key="3">
    <source>
        <dbReference type="SAM" id="MobiDB-lite"/>
    </source>
</evidence>
<reference evidence="6" key="1">
    <citation type="submission" date="2011-01" db="EMBL/GenBank/DDBJ databases">
        <title>Complete sequence of chromosome of Rahnella sp. Y9602.</title>
        <authorList>
            <consortium name="US DOE Joint Genome Institute"/>
            <person name="Lucas S."/>
            <person name="Copeland A."/>
            <person name="Lapidus A."/>
            <person name="Cheng J.-F."/>
            <person name="Goodwin L."/>
            <person name="Pitluck S."/>
            <person name="Lu M."/>
            <person name="Detter J.C."/>
            <person name="Han C."/>
            <person name="Tapia R."/>
            <person name="Land M."/>
            <person name="Hauser L."/>
            <person name="Kyrpides N."/>
            <person name="Ivanova N."/>
            <person name="Ovchinnikova G."/>
            <person name="Pagani I."/>
            <person name="Sobecky P.A."/>
            <person name="Martinez R.J."/>
            <person name="Woyke T."/>
        </authorList>
    </citation>
    <scope>NUCLEOTIDE SEQUENCE [LARGE SCALE GENOMIC DNA]</scope>
    <source>
        <strain evidence="6">Y9602</strain>
    </source>
</reference>
<dbReference type="KEGG" id="rah:Rahaq_2943"/>
<dbReference type="RefSeq" id="WP_013576234.1">
    <property type="nucleotide sequence ID" value="NC_015061.1"/>
</dbReference>
<dbReference type="GO" id="GO:0008360">
    <property type="term" value="P:regulation of cell shape"/>
    <property type="evidence" value="ECO:0007669"/>
    <property type="project" value="UniProtKB-KW"/>
</dbReference>
<feature type="chain" id="PRO_5008474493" description="Penicillin-binding protein activator LpoB" evidence="4">
    <location>
        <begin position="25"/>
        <end position="200"/>
    </location>
</feature>
<evidence type="ECO:0000256" key="2">
    <source>
        <dbReference type="NCBIfam" id="TIGR02722"/>
    </source>
</evidence>
<dbReference type="GO" id="GO:0031241">
    <property type="term" value="C:periplasmic side of cell outer membrane"/>
    <property type="evidence" value="ECO:0007669"/>
    <property type="project" value="UniProtKB-UniRule"/>
</dbReference>
<dbReference type="PROSITE" id="PS51257">
    <property type="entry name" value="PROKAR_LIPOPROTEIN"/>
    <property type="match status" value="1"/>
</dbReference>
<proteinExistence type="inferred from homology"/>
<keyword evidence="1 4" id="KW-0732">Signal</keyword>
<dbReference type="PANTHER" id="PTHR40593">
    <property type="entry name" value="PENICILLIN-BINDING PROTEIN ACTIVATOR LPOB"/>
    <property type="match status" value="1"/>
</dbReference>
<dbReference type="PANTHER" id="PTHR40593:SF1">
    <property type="entry name" value="PENICILLIN-BINDING PROTEIN ACTIVATOR LPOB"/>
    <property type="match status" value="1"/>
</dbReference>
<feature type="compositionally biased region" description="Pro residues" evidence="3">
    <location>
        <begin position="37"/>
        <end position="61"/>
    </location>
</feature>
<name>A0A0H3FBV5_RAHSY</name>
<evidence type="ECO:0000313" key="5">
    <source>
        <dbReference type="EMBL" id="ADW74538.1"/>
    </source>
</evidence>
<comment type="subunit">
    <text evidence="1">Interacts with PBP1b.</text>
</comment>
<comment type="similarity">
    <text evidence="1">Belongs to the LpoB family.</text>
</comment>
<dbReference type="NCBIfam" id="TIGR02722">
    <property type="entry name" value="lp"/>
    <property type="match status" value="1"/>
</dbReference>
<keyword evidence="1 5" id="KW-0449">Lipoprotein</keyword>